<dbReference type="GO" id="GO:0030674">
    <property type="term" value="F:protein-macromolecule adaptor activity"/>
    <property type="evidence" value="ECO:0007669"/>
    <property type="project" value="TreeGrafter"/>
</dbReference>
<dbReference type="PANTHER" id="PTHR28080">
    <property type="entry name" value="PEROXISOMAL BIOGENESIS FACTOR 3"/>
    <property type="match status" value="1"/>
</dbReference>
<name>A0AAF0F071_9BASI</name>
<dbReference type="EMBL" id="CP119963">
    <property type="protein sequence ID" value="WFD40315.1"/>
    <property type="molecule type" value="Genomic_DNA"/>
</dbReference>
<evidence type="ECO:0000313" key="4">
    <source>
        <dbReference type="Proteomes" id="UP001217754"/>
    </source>
</evidence>
<feature type="region of interest" description="Disordered" evidence="1">
    <location>
        <begin position="136"/>
        <end position="199"/>
    </location>
</feature>
<protein>
    <submittedName>
        <fullName evidence="3">Peroxin</fullName>
    </submittedName>
</protein>
<keyword evidence="4" id="KW-1185">Reference proteome</keyword>
<keyword evidence="2" id="KW-0472">Membrane</keyword>
<organism evidence="3 4">
    <name type="scientific">Malassezia japonica</name>
    <dbReference type="NCBI Taxonomy" id="223818"/>
    <lineage>
        <taxon>Eukaryota</taxon>
        <taxon>Fungi</taxon>
        <taxon>Dikarya</taxon>
        <taxon>Basidiomycota</taxon>
        <taxon>Ustilaginomycotina</taxon>
        <taxon>Malasseziomycetes</taxon>
        <taxon>Malasseziales</taxon>
        <taxon>Malasseziaceae</taxon>
        <taxon>Malassezia</taxon>
    </lineage>
</organism>
<evidence type="ECO:0000256" key="1">
    <source>
        <dbReference type="SAM" id="MobiDB-lite"/>
    </source>
</evidence>
<keyword evidence="2" id="KW-1133">Transmembrane helix</keyword>
<proteinExistence type="predicted"/>
<reference evidence="3" key="1">
    <citation type="submission" date="2023-03" db="EMBL/GenBank/DDBJ databases">
        <title>Mating type loci evolution in Malassezia.</title>
        <authorList>
            <person name="Coelho M.A."/>
        </authorList>
    </citation>
    <scope>NUCLEOTIDE SEQUENCE</scope>
    <source>
        <strain evidence="3">CBS 9431</strain>
    </source>
</reference>
<dbReference type="GO" id="GO:0005778">
    <property type="term" value="C:peroxisomal membrane"/>
    <property type="evidence" value="ECO:0007669"/>
    <property type="project" value="InterPro"/>
</dbReference>
<sequence>MVGVRLGGRKWLRRGLNIVAVTTGLVGGLYLLVQFTLAKFNGMQERLLRDRVARENLRRRFLQNQEDCNFTIMALLPTLSAQIFRKMDVDATREELKRVIGAPAKTKESEGVHGTAAAEAIRAGTAVTQGVQAEEGAKADEGAKDGQPAPAPAPAPSTADAASGLDRLSEAPPPALSEEARLPETPAPPPAAALSEDERRQTKLRLWNDIKHSSFARTFTTLYTLVFLSLQTYIQLNLIGRRAYLAALESQASRDLQQRAVQQGTADEKHHIALHDASEMDALLSADFGAEDGADARLDQDTEKKYLTSSYWFLHRGWSEVAERVQAAVHAEIGDMPLRTILTYHHFQGLTERIRLRLEGASDEQEHTGSFSGPHGFRNLLLPDSTEEECEMLVHAGAVAPGTPADEAVTPALRLLLDETKDLVDSPDFARIFSVSCDHVFGLLMHNLAPSFGVQAFPDDLLHSAADARLRARALAAEKPLELARILPLIALQAQVAFNTSPNEYVEAITDAKELRAFSVLIYSAWENELAP</sequence>
<evidence type="ECO:0000313" key="3">
    <source>
        <dbReference type="EMBL" id="WFD40315.1"/>
    </source>
</evidence>
<dbReference type="Pfam" id="PF04882">
    <property type="entry name" value="Peroxin-3"/>
    <property type="match status" value="1"/>
</dbReference>
<dbReference type="PANTHER" id="PTHR28080:SF1">
    <property type="entry name" value="PEROXISOMAL BIOGENESIS FACTOR 3"/>
    <property type="match status" value="1"/>
</dbReference>
<evidence type="ECO:0000256" key="2">
    <source>
        <dbReference type="SAM" id="Phobius"/>
    </source>
</evidence>
<dbReference type="RefSeq" id="XP_060123212.1">
    <property type="nucleotide sequence ID" value="XM_060267229.1"/>
</dbReference>
<dbReference type="AlphaFoldDB" id="A0AAF0F071"/>
<keyword evidence="2" id="KW-0812">Transmembrane</keyword>
<feature type="transmembrane region" description="Helical" evidence="2">
    <location>
        <begin position="15"/>
        <end position="37"/>
    </location>
</feature>
<dbReference type="GO" id="GO:0045046">
    <property type="term" value="P:protein import into peroxisome membrane"/>
    <property type="evidence" value="ECO:0007669"/>
    <property type="project" value="TreeGrafter"/>
</dbReference>
<dbReference type="Proteomes" id="UP001217754">
    <property type="component" value="Chromosome 6"/>
</dbReference>
<dbReference type="GeneID" id="85226952"/>
<gene>
    <name evidence="3" type="primary">PEX3</name>
    <name evidence="3" type="ORF">MJAP1_003301</name>
</gene>
<dbReference type="InterPro" id="IPR006966">
    <property type="entry name" value="Peroxin-3"/>
</dbReference>
<accession>A0AAF0F071</accession>